<evidence type="ECO:0000256" key="5">
    <source>
        <dbReference type="ARBA" id="ARBA00022723"/>
    </source>
</evidence>
<dbReference type="PANTHER" id="PTHR11550">
    <property type="entry name" value="CTP SYNTHASE"/>
    <property type="match status" value="1"/>
</dbReference>
<keyword evidence="6" id="KW-0547">Nucleotide-binding</keyword>
<dbReference type="Pfam" id="PF06418">
    <property type="entry name" value="CTP_synth_N"/>
    <property type="match status" value="1"/>
</dbReference>
<dbReference type="CDD" id="cd03113">
    <property type="entry name" value="CTPS_N"/>
    <property type="match status" value="1"/>
</dbReference>
<evidence type="ECO:0000256" key="10">
    <source>
        <dbReference type="ARBA" id="ARBA00022975"/>
    </source>
</evidence>
<gene>
    <name evidence="18" type="ORF">QLQ80_00360</name>
</gene>
<dbReference type="PANTHER" id="PTHR11550:SF0">
    <property type="entry name" value="CTP SYNTHASE-RELATED"/>
    <property type="match status" value="1"/>
</dbReference>
<dbReference type="GO" id="GO:0006241">
    <property type="term" value="P:CTP biosynthetic process"/>
    <property type="evidence" value="ECO:0007669"/>
    <property type="project" value="InterPro"/>
</dbReference>
<evidence type="ECO:0000256" key="11">
    <source>
        <dbReference type="ARBA" id="ARBA00047781"/>
    </source>
</evidence>
<evidence type="ECO:0000256" key="2">
    <source>
        <dbReference type="ARBA" id="ARBA00007533"/>
    </source>
</evidence>
<organism evidence="18 19">
    <name type="scientific">Mycoplasma phocimorsus</name>
    <dbReference type="NCBI Taxonomy" id="3045839"/>
    <lineage>
        <taxon>Bacteria</taxon>
        <taxon>Bacillati</taxon>
        <taxon>Mycoplasmatota</taxon>
        <taxon>Mollicutes</taxon>
        <taxon>Mycoplasmataceae</taxon>
        <taxon>Mycoplasma</taxon>
    </lineage>
</organism>
<dbReference type="Gene3D" id="3.40.50.880">
    <property type="match status" value="1"/>
</dbReference>
<dbReference type="EMBL" id="JASDDP010000006">
    <property type="protein sequence ID" value="MDJ1645544.1"/>
    <property type="molecule type" value="Genomic_DNA"/>
</dbReference>
<dbReference type="InterPro" id="IPR029062">
    <property type="entry name" value="Class_I_gatase-like"/>
</dbReference>
<dbReference type="GO" id="GO:0046872">
    <property type="term" value="F:metal ion binding"/>
    <property type="evidence" value="ECO:0007669"/>
    <property type="project" value="UniProtKB-KW"/>
</dbReference>
<comment type="similarity">
    <text evidence="2">Belongs to the CTP synthase family.</text>
</comment>
<dbReference type="FunFam" id="3.40.50.880:FF:000002">
    <property type="entry name" value="CTP synthase"/>
    <property type="match status" value="1"/>
</dbReference>
<dbReference type="InterPro" id="IPR004468">
    <property type="entry name" value="CTP_synthase"/>
</dbReference>
<dbReference type="InterPro" id="IPR017926">
    <property type="entry name" value="GATASE"/>
</dbReference>
<evidence type="ECO:0000256" key="13">
    <source>
        <dbReference type="ARBA" id="ARBA00075170"/>
    </source>
</evidence>
<evidence type="ECO:0000256" key="15">
    <source>
        <dbReference type="ARBA" id="ARBA00083191"/>
    </source>
</evidence>
<feature type="domain" description="Glutamine amidotransferase" evidence="16">
    <location>
        <begin position="305"/>
        <end position="529"/>
    </location>
</feature>
<evidence type="ECO:0000256" key="6">
    <source>
        <dbReference type="ARBA" id="ARBA00022741"/>
    </source>
</evidence>
<name>A0AAJ1PQM2_9MOLU</name>
<dbReference type="PROSITE" id="PS51273">
    <property type="entry name" value="GATASE_TYPE_1"/>
    <property type="match status" value="1"/>
</dbReference>
<dbReference type="GO" id="GO:0042802">
    <property type="term" value="F:identical protein binding"/>
    <property type="evidence" value="ECO:0007669"/>
    <property type="project" value="TreeGrafter"/>
</dbReference>
<evidence type="ECO:0000256" key="12">
    <source>
        <dbReference type="ARBA" id="ARBA00070745"/>
    </source>
</evidence>
<evidence type="ECO:0000259" key="17">
    <source>
        <dbReference type="Pfam" id="PF06418"/>
    </source>
</evidence>
<dbReference type="GO" id="GO:0019856">
    <property type="term" value="P:pyrimidine nucleobase biosynthetic process"/>
    <property type="evidence" value="ECO:0007669"/>
    <property type="project" value="TreeGrafter"/>
</dbReference>
<dbReference type="EC" id="6.3.4.2" evidence="3"/>
<keyword evidence="7" id="KW-0067">ATP-binding</keyword>
<dbReference type="RefSeq" id="WP_283827095.1">
    <property type="nucleotide sequence ID" value="NZ_JASDDP010000006.1"/>
</dbReference>
<dbReference type="NCBIfam" id="NF003792">
    <property type="entry name" value="PRK05380.1"/>
    <property type="match status" value="1"/>
</dbReference>
<dbReference type="SUPFAM" id="SSF52540">
    <property type="entry name" value="P-loop containing nucleoside triphosphate hydrolases"/>
    <property type="match status" value="1"/>
</dbReference>
<keyword evidence="5" id="KW-0479">Metal-binding</keyword>
<dbReference type="CDD" id="cd01746">
    <property type="entry name" value="GATase1_CTP_Synthase"/>
    <property type="match status" value="1"/>
</dbReference>
<keyword evidence="9" id="KW-0315">Glutamine amidotransferase</keyword>
<comment type="catalytic activity">
    <reaction evidence="11">
        <text>UTP + L-glutamine + ATP + H2O = CTP + L-glutamate + ADP + phosphate + 2 H(+)</text>
        <dbReference type="Rhea" id="RHEA:26426"/>
        <dbReference type="ChEBI" id="CHEBI:15377"/>
        <dbReference type="ChEBI" id="CHEBI:15378"/>
        <dbReference type="ChEBI" id="CHEBI:29985"/>
        <dbReference type="ChEBI" id="CHEBI:30616"/>
        <dbReference type="ChEBI" id="CHEBI:37563"/>
        <dbReference type="ChEBI" id="CHEBI:43474"/>
        <dbReference type="ChEBI" id="CHEBI:46398"/>
        <dbReference type="ChEBI" id="CHEBI:58359"/>
        <dbReference type="ChEBI" id="CHEBI:456216"/>
        <dbReference type="EC" id="6.3.4.2"/>
    </reaction>
</comment>
<keyword evidence="8" id="KW-0460">Magnesium</keyword>
<reference evidence="18" key="1">
    <citation type="submission" date="2023-05" db="EMBL/GenBank/DDBJ databases">
        <title>Mycoplasma phocimorsus sp. nov., isolated from Scandinavian patients with seal finger or septic arthritis after contact with seals.</title>
        <authorList>
            <person name="Skafte-Holm A."/>
            <person name="Pedersen T.R."/>
            <person name="Froelund M."/>
            <person name="Stegger M."/>
            <person name="Qvortrup K."/>
            <person name="Michaels D.L."/>
            <person name="Brown D.R."/>
            <person name="Jensen J.S."/>
        </authorList>
    </citation>
    <scope>NUCLEOTIDE SEQUENCE</scope>
    <source>
        <strain evidence="18">M5725</strain>
    </source>
</reference>
<dbReference type="GO" id="GO:0003883">
    <property type="term" value="F:CTP synthase activity"/>
    <property type="evidence" value="ECO:0007669"/>
    <property type="project" value="UniProtKB-EC"/>
</dbReference>
<evidence type="ECO:0000259" key="16">
    <source>
        <dbReference type="Pfam" id="PF00117"/>
    </source>
</evidence>
<evidence type="ECO:0000256" key="14">
    <source>
        <dbReference type="ARBA" id="ARBA00079941"/>
    </source>
</evidence>
<comment type="caution">
    <text evidence="18">The sequence shown here is derived from an EMBL/GenBank/DDBJ whole genome shotgun (WGS) entry which is preliminary data.</text>
</comment>
<evidence type="ECO:0000256" key="1">
    <source>
        <dbReference type="ARBA" id="ARBA00005171"/>
    </source>
</evidence>
<dbReference type="InterPro" id="IPR017456">
    <property type="entry name" value="CTP_synthase_N"/>
</dbReference>
<evidence type="ECO:0000256" key="4">
    <source>
        <dbReference type="ARBA" id="ARBA00022598"/>
    </source>
</evidence>
<keyword evidence="10" id="KW-0665">Pyrimidine biosynthesis</keyword>
<keyword evidence="4 18" id="KW-0436">Ligase</keyword>
<dbReference type="Proteomes" id="UP001224428">
    <property type="component" value="Unassembled WGS sequence"/>
</dbReference>
<dbReference type="Gene3D" id="3.40.50.300">
    <property type="entry name" value="P-loop containing nucleotide triphosphate hydrolases"/>
    <property type="match status" value="1"/>
</dbReference>
<dbReference type="SUPFAM" id="SSF52317">
    <property type="entry name" value="Class I glutamine amidotransferase-like"/>
    <property type="match status" value="1"/>
</dbReference>
<evidence type="ECO:0000256" key="8">
    <source>
        <dbReference type="ARBA" id="ARBA00022842"/>
    </source>
</evidence>
<feature type="domain" description="CTP synthase N-terminal" evidence="17">
    <location>
        <begin position="4"/>
        <end position="267"/>
    </location>
</feature>
<evidence type="ECO:0000313" key="18">
    <source>
        <dbReference type="EMBL" id="MDJ1645544.1"/>
    </source>
</evidence>
<sequence length="532" mass="60134">MKTKYLFITGGVISGLGKGIAAASIGRLLKARGFKTFVLKMDPYLNVDPGVLSPYEHGEVYVTNDGGETDLDLGHYERFLGITLSKDSSISSGKLLTRLINNERNGKYNGKTVQIVPHFTDEIKKAILSIGEKYNPDFAIVEIGGTVGDIESNAFFHTIAQLKYEMPDLVYLIHNSFVPFLNSSGDFKSKPTQQSIALLRQLGISPNMVVLRSHKPVTSDAIEKIAKYTFLPKSSVISIPDFKQVYEIPLYLEEKGICEVILNNFNIENKKAYLDDWKNFVSLLKNKDNQKITIAMVGKYTTFEDAYKSIIEALKIAAAYEKINLKLKWVESENIKNNEDVKLVLEETDGILILPGFGHRGIDGKIIISEYSRENNIPTLGICLGMQVMSINQARRKGIKKATSYEFKTDDKEEVYVLDYIRGKDESQSIGGSLRLGASDTEIKEGTKAFDIYKKTLISERHRHRFEINPMYRDQIEDDEFIFSGQEPKTKLAEICELKSHKFYVGVQYHPEFNSQPLDPHPLFLSFIKAMK</sequence>
<accession>A0AAJ1PQM2</accession>
<comment type="pathway">
    <text evidence="1">Pyrimidine metabolism; CTP biosynthesis via de novo pathway; CTP from UDP: step 2/2.</text>
</comment>
<dbReference type="InterPro" id="IPR033828">
    <property type="entry name" value="GATase1_CTP_Synthase"/>
</dbReference>
<evidence type="ECO:0000313" key="19">
    <source>
        <dbReference type="Proteomes" id="UP001224428"/>
    </source>
</evidence>
<dbReference type="NCBIfam" id="TIGR00337">
    <property type="entry name" value="PyrG"/>
    <property type="match status" value="1"/>
</dbReference>
<evidence type="ECO:0000256" key="3">
    <source>
        <dbReference type="ARBA" id="ARBA00012291"/>
    </source>
</evidence>
<dbReference type="GO" id="GO:0097268">
    <property type="term" value="C:cytoophidium"/>
    <property type="evidence" value="ECO:0007669"/>
    <property type="project" value="UniProtKB-ARBA"/>
</dbReference>
<dbReference type="AlphaFoldDB" id="A0AAJ1PQM2"/>
<dbReference type="GO" id="GO:0005524">
    <property type="term" value="F:ATP binding"/>
    <property type="evidence" value="ECO:0007669"/>
    <property type="project" value="UniProtKB-KW"/>
</dbReference>
<evidence type="ECO:0000256" key="9">
    <source>
        <dbReference type="ARBA" id="ARBA00022962"/>
    </source>
</evidence>
<keyword evidence="19" id="KW-1185">Reference proteome</keyword>
<dbReference type="InterPro" id="IPR027417">
    <property type="entry name" value="P-loop_NTPase"/>
</dbReference>
<protein>
    <recommendedName>
        <fullName evidence="12">CTP synthase</fullName>
        <ecNumber evidence="3">6.3.4.2</ecNumber>
    </recommendedName>
    <alternativeName>
        <fullName evidence="14">Cytidine 5'-triphosphate synthase</fullName>
    </alternativeName>
    <alternativeName>
        <fullName evidence="15">Cytidine triphosphate synthetase</fullName>
    </alternativeName>
    <alternativeName>
        <fullName evidence="13">UTP--ammonia ligase</fullName>
    </alternativeName>
</protein>
<proteinExistence type="inferred from homology"/>
<evidence type="ECO:0000256" key="7">
    <source>
        <dbReference type="ARBA" id="ARBA00022840"/>
    </source>
</evidence>
<dbReference type="GO" id="GO:0005829">
    <property type="term" value="C:cytosol"/>
    <property type="evidence" value="ECO:0007669"/>
    <property type="project" value="TreeGrafter"/>
</dbReference>
<dbReference type="Pfam" id="PF00117">
    <property type="entry name" value="GATase"/>
    <property type="match status" value="1"/>
</dbReference>
<dbReference type="FunFam" id="3.40.50.300:FF:000009">
    <property type="entry name" value="CTP synthase"/>
    <property type="match status" value="1"/>
</dbReference>